<accession>A0A1S3JD75</accession>
<keyword evidence="6" id="KW-0406">Ion transport</keyword>
<keyword evidence="6" id="KW-1003">Cell membrane</keyword>
<keyword evidence="6" id="KW-0868">Chloride</keyword>
<dbReference type="Proteomes" id="UP000085678">
    <property type="component" value="Unplaced"/>
</dbReference>
<dbReference type="GO" id="GO:0034707">
    <property type="term" value="C:chloride channel complex"/>
    <property type="evidence" value="ECO:0007669"/>
    <property type="project" value="UniProtKB-KW"/>
</dbReference>
<evidence type="ECO:0000256" key="3">
    <source>
        <dbReference type="ARBA" id="ARBA00022989"/>
    </source>
</evidence>
<keyword evidence="8" id="KW-1185">Reference proteome</keyword>
<feature type="compositionally biased region" description="Basic and acidic residues" evidence="7">
    <location>
        <begin position="433"/>
        <end position="450"/>
    </location>
</feature>
<feature type="compositionally biased region" description="Low complexity" evidence="7">
    <location>
        <begin position="418"/>
        <end position="431"/>
    </location>
</feature>
<keyword evidence="4 6" id="KW-0472">Membrane</keyword>
<dbReference type="InterPro" id="IPR021134">
    <property type="entry name" value="Bestrophin-like"/>
</dbReference>
<feature type="region of interest" description="Disordered" evidence="7">
    <location>
        <begin position="510"/>
        <end position="624"/>
    </location>
</feature>
<proteinExistence type="inferred from homology"/>
<keyword evidence="6" id="KW-0869">Chloride channel</keyword>
<dbReference type="GeneID" id="106171884"/>
<evidence type="ECO:0000313" key="9">
    <source>
        <dbReference type="RefSeq" id="XP_013407839.1"/>
    </source>
</evidence>
<protein>
    <recommendedName>
        <fullName evidence="6">Bestrophin homolog</fullName>
    </recommendedName>
</protein>
<comment type="subcellular location">
    <subcellularLocation>
        <location evidence="6">Cell membrane</location>
        <topology evidence="6">Multi-pass membrane protein</topology>
    </subcellularLocation>
    <subcellularLocation>
        <location evidence="1">Membrane</location>
    </subcellularLocation>
</comment>
<evidence type="ECO:0000256" key="1">
    <source>
        <dbReference type="ARBA" id="ARBA00004370"/>
    </source>
</evidence>
<evidence type="ECO:0000256" key="4">
    <source>
        <dbReference type="ARBA" id="ARBA00023136"/>
    </source>
</evidence>
<evidence type="ECO:0000256" key="5">
    <source>
        <dbReference type="ARBA" id="ARBA00034769"/>
    </source>
</evidence>
<organism evidence="8 9">
    <name type="scientific">Lingula anatina</name>
    <name type="common">Brachiopod</name>
    <name type="synonym">Lingula unguis</name>
    <dbReference type="NCBI Taxonomy" id="7574"/>
    <lineage>
        <taxon>Eukaryota</taxon>
        <taxon>Metazoa</taxon>
        <taxon>Spiralia</taxon>
        <taxon>Lophotrochozoa</taxon>
        <taxon>Brachiopoda</taxon>
        <taxon>Linguliformea</taxon>
        <taxon>Lingulata</taxon>
        <taxon>Lingulida</taxon>
        <taxon>Linguloidea</taxon>
        <taxon>Lingulidae</taxon>
        <taxon>Lingula</taxon>
    </lineage>
</organism>
<feature type="transmembrane region" description="Helical" evidence="6">
    <location>
        <begin position="29"/>
        <end position="47"/>
    </location>
</feature>
<sequence length="624" mass="71333">MTVTYSSRVASVSNVASFFKLLIRWKGSVIKLVLVDLIIFLVLYFIFNFTYRFGLNPAQKRTFESIASYCNQNTGRIPVAFILGFYVVLVIQRWLQVLRTLPWPNRMSFFTTTLVHGDDEMGRLMRRTIQRYLTLSTVLLTRDTCPPVRKRFPTLQHVVDAGLMTDNEMHVYENIPAPQAKYWVPLVWSTALVTRARKEGRIKDDISAQTMIVEIDKYRGYLMALFNYDWIPIPLIYTQVTTLSVYTYFLACLMGAQFLDVETPQNWIDMKVPIFTVMQFVFYVGWLKVAECMLNPLGEDDDDFEINYIIDCGFESSMLAVELHGTLPEMDKDVYWEKVEFDLPYTAAAEKFKVEPHLGSAIDLVVSPKVSEFLQDGSCSSIPDEEASPSTIRRRHPSKMQRIFSNRSRHMRPRRQLSRTTSSNSQTSGQSNVHDRPLEPQSLKQEDSQNQHRFPKHSTVLHIGEDDPSNQRDPYSHRLDSMISHISDVSGRSADQDFTHTVLEAVIEESNEMEKQSDPRCGSGEVGLTNMERGMPKEESENLREKHEDQSAEELSIRTEHTDLDPSIQKDITPGAPSVENEEKMALLTGRDEAEDSATSANMPPASQSENDETDPNETTSLLK</sequence>
<feature type="compositionally biased region" description="Polar residues" evidence="7">
    <location>
        <begin position="597"/>
        <end position="609"/>
    </location>
</feature>
<gene>
    <name evidence="9" type="primary">LOC106171884</name>
</gene>
<dbReference type="PANTHER" id="PTHR10736:SF65">
    <property type="entry name" value="BESTROPHIN 1, ISOFORM C-RELATED"/>
    <property type="match status" value="1"/>
</dbReference>
<keyword evidence="6" id="KW-0813">Transport</keyword>
<dbReference type="PANTHER" id="PTHR10736">
    <property type="entry name" value="BESTROPHIN"/>
    <property type="match status" value="1"/>
</dbReference>
<comment type="function">
    <text evidence="6">Forms chloride channels.</text>
</comment>
<reference evidence="9" key="1">
    <citation type="submission" date="2025-08" db="UniProtKB">
        <authorList>
            <consortium name="RefSeq"/>
        </authorList>
    </citation>
    <scope>IDENTIFICATION</scope>
    <source>
        <tissue evidence="9">Gonads</tissue>
    </source>
</reference>
<evidence type="ECO:0000256" key="2">
    <source>
        <dbReference type="ARBA" id="ARBA00022692"/>
    </source>
</evidence>
<dbReference type="Pfam" id="PF01062">
    <property type="entry name" value="Bestrophin"/>
    <property type="match status" value="1"/>
</dbReference>
<dbReference type="InterPro" id="IPR000615">
    <property type="entry name" value="Bestrophin"/>
</dbReference>
<dbReference type="KEGG" id="lak:106171884"/>
<dbReference type="AlphaFoldDB" id="A0A1S3JD75"/>
<dbReference type="RefSeq" id="XP_013407839.1">
    <property type="nucleotide sequence ID" value="XM_013552385.1"/>
</dbReference>
<feature type="transmembrane region" description="Helical" evidence="6">
    <location>
        <begin position="77"/>
        <end position="95"/>
    </location>
</feature>
<evidence type="ECO:0000313" key="8">
    <source>
        <dbReference type="Proteomes" id="UP000085678"/>
    </source>
</evidence>
<dbReference type="GO" id="GO:0005254">
    <property type="term" value="F:chloride channel activity"/>
    <property type="evidence" value="ECO:0007669"/>
    <property type="project" value="UniProtKB-KW"/>
</dbReference>
<feature type="compositionally biased region" description="Basic residues" evidence="7">
    <location>
        <begin position="407"/>
        <end position="417"/>
    </location>
</feature>
<feature type="compositionally biased region" description="Basic and acidic residues" evidence="7">
    <location>
        <begin position="534"/>
        <end position="564"/>
    </location>
</feature>
<name>A0A1S3JD75_LINAN</name>
<keyword evidence="2 6" id="KW-0812">Transmembrane</keyword>
<dbReference type="OrthoDB" id="201595at2759"/>
<dbReference type="GO" id="GO:0005886">
    <property type="term" value="C:plasma membrane"/>
    <property type="evidence" value="ECO:0007669"/>
    <property type="project" value="UniProtKB-SubCell"/>
</dbReference>
<comment type="similarity">
    <text evidence="5 6">Belongs to the anion channel-forming bestrophin (TC 1.A.46) family. Calcium-sensitive chloride channel subfamily.</text>
</comment>
<feature type="region of interest" description="Disordered" evidence="7">
    <location>
        <begin position="375"/>
        <end position="476"/>
    </location>
</feature>
<keyword evidence="6" id="KW-0407">Ion channel</keyword>
<keyword evidence="3 6" id="KW-1133">Transmembrane helix</keyword>
<evidence type="ECO:0000256" key="6">
    <source>
        <dbReference type="RuleBase" id="RU363126"/>
    </source>
</evidence>
<evidence type="ECO:0000256" key="7">
    <source>
        <dbReference type="SAM" id="MobiDB-lite"/>
    </source>
</evidence>